<name>A0A2K1J0P3_PHYPA</name>
<dbReference type="AlphaFoldDB" id="A0A2K1J0P3"/>
<evidence type="ECO:0000256" key="1">
    <source>
        <dbReference type="SAM" id="MobiDB-lite"/>
    </source>
</evidence>
<reference evidence="3" key="3">
    <citation type="submission" date="2020-12" db="UniProtKB">
        <authorList>
            <consortium name="EnsemblPlants"/>
        </authorList>
    </citation>
    <scope>IDENTIFICATION</scope>
</reference>
<reference evidence="2 4" key="1">
    <citation type="journal article" date="2008" name="Science">
        <title>The Physcomitrella genome reveals evolutionary insights into the conquest of land by plants.</title>
        <authorList>
            <person name="Rensing S."/>
            <person name="Lang D."/>
            <person name="Zimmer A."/>
            <person name="Terry A."/>
            <person name="Salamov A."/>
            <person name="Shapiro H."/>
            <person name="Nishiyama T."/>
            <person name="Perroud P.-F."/>
            <person name="Lindquist E."/>
            <person name="Kamisugi Y."/>
            <person name="Tanahashi T."/>
            <person name="Sakakibara K."/>
            <person name="Fujita T."/>
            <person name="Oishi K."/>
            <person name="Shin-I T."/>
            <person name="Kuroki Y."/>
            <person name="Toyoda A."/>
            <person name="Suzuki Y."/>
            <person name="Hashimoto A."/>
            <person name="Yamaguchi K."/>
            <person name="Sugano A."/>
            <person name="Kohara Y."/>
            <person name="Fujiyama A."/>
            <person name="Anterola A."/>
            <person name="Aoki S."/>
            <person name="Ashton N."/>
            <person name="Barbazuk W.B."/>
            <person name="Barker E."/>
            <person name="Bennetzen J."/>
            <person name="Bezanilla M."/>
            <person name="Blankenship R."/>
            <person name="Cho S.H."/>
            <person name="Dutcher S."/>
            <person name="Estelle M."/>
            <person name="Fawcett J.A."/>
            <person name="Gundlach H."/>
            <person name="Hanada K."/>
            <person name="Heyl A."/>
            <person name="Hicks K.A."/>
            <person name="Hugh J."/>
            <person name="Lohr M."/>
            <person name="Mayer K."/>
            <person name="Melkozernov A."/>
            <person name="Murata T."/>
            <person name="Nelson D."/>
            <person name="Pils B."/>
            <person name="Prigge M."/>
            <person name="Reiss B."/>
            <person name="Renner T."/>
            <person name="Rombauts S."/>
            <person name="Rushton P."/>
            <person name="Sanderfoot A."/>
            <person name="Schween G."/>
            <person name="Shiu S.-H."/>
            <person name="Stueber K."/>
            <person name="Theodoulou F.L."/>
            <person name="Tu H."/>
            <person name="Van de Peer Y."/>
            <person name="Verrier P.J."/>
            <person name="Waters E."/>
            <person name="Wood A."/>
            <person name="Yang L."/>
            <person name="Cove D."/>
            <person name="Cuming A."/>
            <person name="Hasebe M."/>
            <person name="Lucas S."/>
            <person name="Mishler D.B."/>
            <person name="Reski R."/>
            <person name="Grigoriev I."/>
            <person name="Quatrano R.S."/>
            <person name="Boore J.L."/>
        </authorList>
    </citation>
    <scope>NUCLEOTIDE SEQUENCE [LARGE SCALE GENOMIC DNA]</scope>
    <source>
        <strain evidence="3 4">cv. Gransden 2004</strain>
    </source>
</reference>
<dbReference type="EMBL" id="ABEU02000018">
    <property type="protein sequence ID" value="PNR35096.1"/>
    <property type="molecule type" value="Genomic_DNA"/>
</dbReference>
<dbReference type="Proteomes" id="UP000006727">
    <property type="component" value="Chromosome 18"/>
</dbReference>
<dbReference type="InParanoid" id="A0A2K1J0P3"/>
<dbReference type="EnsemblPlants" id="Pp3c18_11180V3.1">
    <property type="protein sequence ID" value="PAC:32981066.CDS.1"/>
    <property type="gene ID" value="Pp3c18_11180"/>
</dbReference>
<reference evidence="2 4" key="2">
    <citation type="journal article" date="2018" name="Plant J.">
        <title>The Physcomitrella patens chromosome-scale assembly reveals moss genome structure and evolution.</title>
        <authorList>
            <person name="Lang D."/>
            <person name="Ullrich K.K."/>
            <person name="Murat F."/>
            <person name="Fuchs J."/>
            <person name="Jenkins J."/>
            <person name="Haas F.B."/>
            <person name="Piednoel M."/>
            <person name="Gundlach H."/>
            <person name="Van Bel M."/>
            <person name="Meyberg R."/>
            <person name="Vives C."/>
            <person name="Morata J."/>
            <person name="Symeonidi A."/>
            <person name="Hiss M."/>
            <person name="Muchero W."/>
            <person name="Kamisugi Y."/>
            <person name="Saleh O."/>
            <person name="Blanc G."/>
            <person name="Decker E.L."/>
            <person name="van Gessel N."/>
            <person name="Grimwood J."/>
            <person name="Hayes R.D."/>
            <person name="Graham S.W."/>
            <person name="Gunter L.E."/>
            <person name="McDaniel S.F."/>
            <person name="Hoernstein S.N.W."/>
            <person name="Larsson A."/>
            <person name="Li F.W."/>
            <person name="Perroud P.F."/>
            <person name="Phillips J."/>
            <person name="Ranjan P."/>
            <person name="Rokshar D.S."/>
            <person name="Rothfels C.J."/>
            <person name="Schneider L."/>
            <person name="Shu S."/>
            <person name="Stevenson D.W."/>
            <person name="Thummler F."/>
            <person name="Tillich M."/>
            <person name="Villarreal Aguilar J.C."/>
            <person name="Widiez T."/>
            <person name="Wong G.K."/>
            <person name="Wymore A."/>
            <person name="Zhang Y."/>
            <person name="Zimmer A.D."/>
            <person name="Quatrano R.S."/>
            <person name="Mayer K.F.X."/>
            <person name="Goodstein D."/>
            <person name="Casacuberta J.M."/>
            <person name="Vandepoele K."/>
            <person name="Reski R."/>
            <person name="Cuming A.C."/>
            <person name="Tuskan G.A."/>
            <person name="Maumus F."/>
            <person name="Salse J."/>
            <person name="Schmutz J."/>
            <person name="Rensing S.A."/>
        </authorList>
    </citation>
    <scope>NUCLEOTIDE SEQUENCE [LARGE SCALE GENOMIC DNA]</scope>
    <source>
        <strain evidence="3 4">cv. Gransden 2004</strain>
    </source>
</reference>
<dbReference type="Gramene" id="Pp3c18_11180V3.1">
    <property type="protein sequence ID" value="PAC:32981066.CDS.1"/>
    <property type="gene ID" value="Pp3c18_11180"/>
</dbReference>
<protein>
    <submittedName>
        <fullName evidence="2 3">Uncharacterized protein</fullName>
    </submittedName>
</protein>
<gene>
    <name evidence="2" type="ORF">PHYPA_022995</name>
</gene>
<organism evidence="2">
    <name type="scientific">Physcomitrium patens</name>
    <name type="common">Spreading-leaved earth moss</name>
    <name type="synonym">Physcomitrella patens</name>
    <dbReference type="NCBI Taxonomy" id="3218"/>
    <lineage>
        <taxon>Eukaryota</taxon>
        <taxon>Viridiplantae</taxon>
        <taxon>Streptophyta</taxon>
        <taxon>Embryophyta</taxon>
        <taxon>Bryophyta</taxon>
        <taxon>Bryophytina</taxon>
        <taxon>Bryopsida</taxon>
        <taxon>Funariidae</taxon>
        <taxon>Funariales</taxon>
        <taxon>Funariaceae</taxon>
        <taxon>Physcomitrium</taxon>
    </lineage>
</organism>
<keyword evidence="4" id="KW-1185">Reference proteome</keyword>
<evidence type="ECO:0000313" key="4">
    <source>
        <dbReference type="Proteomes" id="UP000006727"/>
    </source>
</evidence>
<dbReference type="PaxDb" id="3218-PP1S19_326V6.1"/>
<proteinExistence type="predicted"/>
<evidence type="ECO:0000313" key="3">
    <source>
        <dbReference type="EnsemblPlants" id="PAC:32981066.CDS.1"/>
    </source>
</evidence>
<evidence type="ECO:0000313" key="2">
    <source>
        <dbReference type="EMBL" id="PNR35096.1"/>
    </source>
</evidence>
<feature type="region of interest" description="Disordered" evidence="1">
    <location>
        <begin position="72"/>
        <end position="101"/>
    </location>
</feature>
<sequence length="116" mass="12922">MKRLQLATSASYNRTARITVSGIAFHRGFTAVVIGPVVKRVYIDGSQLDPTHRRCQESKVLRKHGCVFQFGRGSGTRDGEPSTRSWGPRSEANHGRQGRAGWGVNMRRHLFTVSRG</sequence>
<accession>A0A2K1J0P3</accession>